<sequence>MAPPIKINRPGMPPRLNPKATKSIYYLAYLLVCSSGDWTEDQQVQAIAFAKEYGNVSAVELDEYLLRLKQLSRRHLAHPIEQRAGIEHCLKILESQLSKEQKRLVFDHLQLVSKGILGNNQWPEVYHALEVPLPNSIAEAAELAFYGIQPVPSDATSALT</sequence>
<comment type="caution">
    <text evidence="1">The sequence shown here is derived from an EMBL/GenBank/DDBJ whole genome shotgun (WGS) entry which is preliminary data.</text>
</comment>
<evidence type="ECO:0000313" key="1">
    <source>
        <dbReference type="EMBL" id="OGG96191.1"/>
    </source>
</evidence>
<name>A0A1F6GDK7_9PROT</name>
<gene>
    <name evidence="1" type="ORF">A2527_04635</name>
</gene>
<organism evidence="1 2">
    <name type="scientific">Candidatus Lambdaproteobacteria bacterium RIFOXYD2_FULL_50_16</name>
    <dbReference type="NCBI Taxonomy" id="1817772"/>
    <lineage>
        <taxon>Bacteria</taxon>
        <taxon>Pseudomonadati</taxon>
        <taxon>Pseudomonadota</taxon>
        <taxon>Candidatus Lambdaproteobacteria</taxon>
    </lineage>
</organism>
<proteinExistence type="predicted"/>
<accession>A0A1F6GDK7</accession>
<reference evidence="1 2" key="1">
    <citation type="journal article" date="2016" name="Nat. Commun.">
        <title>Thousands of microbial genomes shed light on interconnected biogeochemical processes in an aquifer system.</title>
        <authorList>
            <person name="Anantharaman K."/>
            <person name="Brown C.T."/>
            <person name="Hug L.A."/>
            <person name="Sharon I."/>
            <person name="Castelle C.J."/>
            <person name="Probst A.J."/>
            <person name="Thomas B.C."/>
            <person name="Singh A."/>
            <person name="Wilkins M.J."/>
            <person name="Karaoz U."/>
            <person name="Brodie E.L."/>
            <person name="Williams K.H."/>
            <person name="Hubbard S.S."/>
            <person name="Banfield J.F."/>
        </authorList>
    </citation>
    <scope>NUCLEOTIDE SEQUENCE [LARGE SCALE GENOMIC DNA]</scope>
</reference>
<dbReference type="AlphaFoldDB" id="A0A1F6GDK7"/>
<dbReference type="EMBL" id="MFNE01000018">
    <property type="protein sequence ID" value="OGG96191.1"/>
    <property type="molecule type" value="Genomic_DNA"/>
</dbReference>
<dbReference type="Proteomes" id="UP000178449">
    <property type="component" value="Unassembled WGS sequence"/>
</dbReference>
<protein>
    <submittedName>
        <fullName evidence="1">Uncharacterized protein</fullName>
    </submittedName>
</protein>
<evidence type="ECO:0000313" key="2">
    <source>
        <dbReference type="Proteomes" id="UP000178449"/>
    </source>
</evidence>